<feature type="binding site" evidence="17">
    <location>
        <position position="54"/>
    </location>
    <ligand>
        <name>[2Fe-2S] cluster</name>
        <dbReference type="ChEBI" id="CHEBI:190135"/>
        <label>1</label>
    </ligand>
</feature>
<proteinExistence type="inferred from homology"/>
<dbReference type="InterPro" id="IPR006058">
    <property type="entry name" value="2Fe2S_fd_BS"/>
</dbReference>
<feature type="binding site" evidence="17">
    <location>
        <position position="839"/>
    </location>
    <ligand>
        <name>Mo-molybdopterin</name>
        <dbReference type="ChEBI" id="CHEBI:71302"/>
    </ligand>
    <ligandPart>
        <name>Mo</name>
        <dbReference type="ChEBI" id="CHEBI:28685"/>
    </ligandPart>
</feature>
<feature type="domain" description="FAD-binding PCMH-type" evidence="19">
    <location>
        <begin position="235"/>
        <end position="423"/>
    </location>
</feature>
<dbReference type="AlphaFoldDB" id="A0A1Q3BUZ1"/>
<dbReference type="Pfam" id="PF02738">
    <property type="entry name" value="MoCoBD_1"/>
    <property type="match status" value="1"/>
</dbReference>
<evidence type="ECO:0000256" key="5">
    <source>
        <dbReference type="ARBA" id="ARBA00022714"/>
    </source>
</evidence>
<keyword evidence="7 16" id="KW-0274">FAD</keyword>
<evidence type="ECO:0000259" key="18">
    <source>
        <dbReference type="PROSITE" id="PS51085"/>
    </source>
</evidence>
<feature type="binding site" evidence="16">
    <location>
        <position position="920"/>
    </location>
    <ligand>
        <name>substrate</name>
    </ligand>
</feature>
<keyword evidence="6 17" id="KW-0479">Metal-binding</keyword>
<evidence type="ECO:0000256" key="15">
    <source>
        <dbReference type="ARBA" id="ARBA00067017"/>
    </source>
</evidence>
<evidence type="ECO:0000256" key="4">
    <source>
        <dbReference type="ARBA" id="ARBA00022630"/>
    </source>
</evidence>
<evidence type="ECO:0000313" key="21">
    <source>
        <dbReference type="Proteomes" id="UP000187406"/>
    </source>
</evidence>
<dbReference type="SUPFAM" id="SSF55447">
    <property type="entry name" value="CO dehydrogenase flavoprotein C-terminal domain-like"/>
    <property type="match status" value="1"/>
</dbReference>
<dbReference type="PANTHER" id="PTHR11908:SF132">
    <property type="entry name" value="ALDEHYDE OXIDASE 1-RELATED"/>
    <property type="match status" value="1"/>
</dbReference>
<dbReference type="FunFam" id="3.30.365.10:FF:000001">
    <property type="entry name" value="Xanthine dehydrogenase oxidase"/>
    <property type="match status" value="1"/>
</dbReference>
<evidence type="ECO:0000256" key="9">
    <source>
        <dbReference type="ARBA" id="ARBA00023002"/>
    </source>
</evidence>
<feature type="binding site" evidence="17">
    <location>
        <position position="168"/>
    </location>
    <ligand>
        <name>[2Fe-2S] cluster</name>
        <dbReference type="ChEBI" id="CHEBI:190135"/>
        <label>2</label>
    </ligand>
</feature>
<dbReference type="PROSITE" id="PS51387">
    <property type="entry name" value="FAD_PCMH"/>
    <property type="match status" value="1"/>
</dbReference>
<dbReference type="InterPro" id="IPR046867">
    <property type="entry name" value="AldOxase/xan_DH_MoCoBD2"/>
</dbReference>
<dbReference type="EMBL" id="BDDD01000927">
    <property type="protein sequence ID" value="GAV71583.1"/>
    <property type="molecule type" value="Genomic_DNA"/>
</dbReference>
<dbReference type="FunFam" id="1.10.150.120:FF:000006">
    <property type="entry name" value="Aldehyde oxidase"/>
    <property type="match status" value="1"/>
</dbReference>
<feature type="domain" description="2Fe-2S ferredoxin-type" evidence="18">
    <location>
        <begin position="10"/>
        <end position="97"/>
    </location>
</feature>
<dbReference type="PROSITE" id="PS00197">
    <property type="entry name" value="2FE2S_FER_1"/>
    <property type="match status" value="1"/>
</dbReference>
<dbReference type="InterPro" id="IPR036683">
    <property type="entry name" value="CO_DH_flav_C_dom_sf"/>
</dbReference>
<comment type="caution">
    <text evidence="20">The sequence shown here is derived from an EMBL/GenBank/DDBJ whole genome shotgun (WGS) entry which is preliminary data.</text>
</comment>
<feature type="binding site" evidence="16">
    <location>
        <begin position="357"/>
        <end position="361"/>
    </location>
    <ligand>
        <name>FAD</name>
        <dbReference type="ChEBI" id="CHEBI:57692"/>
    </ligand>
</feature>
<feature type="binding site" evidence="17">
    <location>
        <position position="79"/>
    </location>
    <ligand>
        <name>[2Fe-2S] cluster</name>
        <dbReference type="ChEBI" id="CHEBI:190135"/>
        <label>1</label>
    </ligand>
</feature>
<evidence type="ECO:0000256" key="16">
    <source>
        <dbReference type="PIRSR" id="PIRSR000127-2"/>
    </source>
</evidence>
<sequence length="1211" mass="132874">MEVERETTRNSLVFAVNGQRFELSTVDPSTTLLEFLRLHTRFKSVKLGCGEGGCGSCVVLLSKYDPMLDLVEDFAVSSCLTLLCSVNGCSITTTEGLGNSKDGFHPIHQRFAGFHASQCGFCTPGMCMSLFSALVNAEKASRPDPAPGLSKLTVSEAEKATLGNLCRCTGYRPIADACKSFACDVDVEDLGINSFWRKGDTKEVKISRLSLYGRNDDICTFPKFLKKEFNSTVLLNYRSNSWHAPVSVKELQKLLEIHDAKDGSRIKLVVGNTGTSYYKELEHYDQYIDLRYIPHLSITRRDQTGIEIGAAVTISKAIEALKDECKGEFYSEGEMVIKKIAGHLEKLASGFVRNTASVGGNLVLAQKHSFPSDISTVLLAVDSTVNVITGSRNEMMSLEEFLERPPLDCRSVLLSAKIPYKALKKTLSSGSNTKLLFETYRAAPRPLGNALPYINAAFLVEVSPCKTSGGIVLHTCQLAFGAYGTKHAIRARKIEVFLTGKVLTIGVLYEAIKLLGTTVVPEDGTSRSAYRSSLAIGYLFEFFSPLTEARPEMFSNWLYGFNSSLLFKYSTMKQNKDQLGRVKVPTLLLSAKQVMELSNEYHPVGQPIIKSGAAIQASGEAVYVDDIPSPTNCLHGAFIYSTKPLARVIGIRINSKSLRNEVAAVISVKDIPEGGQNIGSKTIFGTEPLFAAEVTQCPGERIAFVVADTQKHADMAANFSVVDYDMENLESPILSVEEAVERSSFFEVPPFLFPKQVGDISKGMAEADQRILSSEMNLGSQYYFYMETQTALAVPDEDNCMVVYSSIQCPEYGHAVIARCLGVPEHNVRMITRRVGGGFGGKAIKAMPVATACALTAHKLRRPVRIYVNRKTDMVMAGGRHPMKITYSVGFKSNGKITALELKILINAGIFPDISPIMPRNILGVLKKYDWGALSFDIKVCKTNQISRSAMRGPGEVQGSFIAEAVIEQVASTLSMEVDSVRKINLHTYDSLSLFYESDIGLPADYTLPSIWDKLGTTSSYNLRIRMIGEFNKSNKWRKRGISRVPIVHEVMVRPTPGKVSILSDGSIVVEVGGIDLGQGLWTKVKQMAAFALSLIQCDGARDLLEKVRVVQSDSLSLVQGGFTAGSTTSEASCEAVRLCCNILVERLTPLKDRLQEQMGSVEWKMLISQAYVQAVNLQASTLYVPNFTSMEYLNYGAAVSEDFHIYKQGG</sequence>
<dbReference type="InterPro" id="IPR016166">
    <property type="entry name" value="FAD-bd_PCMH"/>
</dbReference>
<dbReference type="FunCoup" id="A0A1Q3BUZ1">
    <property type="interactions" value="139"/>
</dbReference>
<dbReference type="InterPro" id="IPR001041">
    <property type="entry name" value="2Fe-2S_ferredoxin-type"/>
</dbReference>
<feature type="binding site" evidence="17">
    <location>
        <position position="57"/>
    </location>
    <ligand>
        <name>[2Fe-2S] cluster</name>
        <dbReference type="ChEBI" id="CHEBI:190135"/>
        <label>1</label>
    </ligand>
</feature>
<feature type="binding site" evidence="16">
    <location>
        <position position="441"/>
    </location>
    <ligand>
        <name>FAD</name>
        <dbReference type="ChEBI" id="CHEBI:57692"/>
    </ligand>
</feature>
<dbReference type="InParanoid" id="A0A1Q3BUZ1"/>
<dbReference type="Pfam" id="PF20256">
    <property type="entry name" value="MoCoBD_2"/>
    <property type="match status" value="1"/>
</dbReference>
<dbReference type="GO" id="GO:0009851">
    <property type="term" value="P:auxin biosynthetic process"/>
    <property type="evidence" value="ECO:0007669"/>
    <property type="project" value="UniProtKB-KW"/>
</dbReference>
<name>A0A1Q3BUZ1_CEPFO</name>
<dbReference type="SUPFAM" id="SSF54665">
    <property type="entry name" value="CO dehydrogenase molybdoprotein N-domain-like"/>
    <property type="match status" value="1"/>
</dbReference>
<evidence type="ECO:0000256" key="7">
    <source>
        <dbReference type="ARBA" id="ARBA00022827"/>
    </source>
</evidence>
<keyword evidence="21" id="KW-1185">Reference proteome</keyword>
<keyword evidence="5 17" id="KW-0001">2Fe-2S</keyword>
<dbReference type="Pfam" id="PF00111">
    <property type="entry name" value="Fer2"/>
    <property type="match status" value="1"/>
</dbReference>
<feature type="binding site" evidence="16">
    <location>
        <position position="413"/>
    </location>
    <ligand>
        <name>FAD</name>
        <dbReference type="ChEBI" id="CHEBI:57692"/>
    </ligand>
</feature>
<dbReference type="Gene3D" id="3.30.465.10">
    <property type="match status" value="1"/>
</dbReference>
<dbReference type="SUPFAM" id="SSF54292">
    <property type="entry name" value="2Fe-2S ferredoxin-like"/>
    <property type="match status" value="1"/>
</dbReference>
<dbReference type="Gene3D" id="3.30.43.10">
    <property type="entry name" value="Uridine Diphospho-n-acetylenolpyruvylglucosamine Reductase, domain 2"/>
    <property type="match status" value="1"/>
</dbReference>
<dbReference type="Gene3D" id="3.10.20.30">
    <property type="match status" value="1"/>
</dbReference>
<dbReference type="InterPro" id="IPR016169">
    <property type="entry name" value="FAD-bd_PCMH_sub2"/>
</dbReference>
<dbReference type="GO" id="GO:0009688">
    <property type="term" value="P:abscisic acid biosynthetic process"/>
    <property type="evidence" value="ECO:0007669"/>
    <property type="project" value="UniProtKB-KW"/>
</dbReference>
<dbReference type="Gene3D" id="3.90.1170.50">
    <property type="entry name" value="Aldehyde oxidase/xanthine dehydrogenase, a/b hammerhead"/>
    <property type="match status" value="1"/>
</dbReference>
<dbReference type="InterPro" id="IPR000674">
    <property type="entry name" value="Ald_Oxase/Xan_DH_a/b"/>
</dbReference>
<dbReference type="Pfam" id="PF03450">
    <property type="entry name" value="CO_deh_flav_C"/>
    <property type="match status" value="1"/>
</dbReference>
<keyword evidence="8" id="KW-0937">Abscisic acid biosynthesis</keyword>
<dbReference type="InterPro" id="IPR002888">
    <property type="entry name" value="2Fe-2S-bd"/>
</dbReference>
<comment type="cofactor">
    <cofactor evidence="17">
        <name>Mo-molybdopterin</name>
        <dbReference type="ChEBI" id="CHEBI:71302"/>
    </cofactor>
    <text evidence="17">Binds 1 Mo-molybdopterin (Mo-MPT) cofactor per subunit.</text>
</comment>
<feature type="binding site" evidence="17">
    <location>
        <position position="119"/>
    </location>
    <ligand>
        <name>[2Fe-2S] cluster</name>
        <dbReference type="ChEBI" id="CHEBI:190135"/>
        <label>2</label>
    </ligand>
</feature>
<dbReference type="EC" id="1.2.3.7" evidence="15"/>
<dbReference type="Gene3D" id="3.30.365.10">
    <property type="entry name" value="Aldehyde oxidase/xanthine dehydrogenase, molybdopterin binding domain"/>
    <property type="match status" value="4"/>
</dbReference>
<dbReference type="GO" id="GO:0071949">
    <property type="term" value="F:FAD binding"/>
    <property type="evidence" value="ECO:0007669"/>
    <property type="project" value="InterPro"/>
</dbReference>
<dbReference type="InterPro" id="IPR012675">
    <property type="entry name" value="Beta-grasp_dom_sf"/>
</dbReference>
<dbReference type="GO" id="GO:0050302">
    <property type="term" value="F:indole-3-acetaldehyde oxidase activity"/>
    <property type="evidence" value="ECO:0007669"/>
    <property type="project" value="UniProtKB-EC"/>
</dbReference>
<comment type="cofactor">
    <cofactor evidence="1 16">
        <name>FAD</name>
        <dbReference type="ChEBI" id="CHEBI:57692"/>
    </cofactor>
</comment>
<keyword evidence="11 17" id="KW-0411">Iron-sulfur</keyword>
<gene>
    <name evidence="20" type="ORF">CFOL_v3_15073</name>
</gene>
<reference evidence="21" key="1">
    <citation type="submission" date="2016-04" db="EMBL/GenBank/DDBJ databases">
        <title>Cephalotus genome sequencing.</title>
        <authorList>
            <person name="Fukushima K."/>
            <person name="Hasebe M."/>
            <person name="Fang X."/>
        </authorList>
    </citation>
    <scope>NUCLEOTIDE SEQUENCE [LARGE SCALE GENOMIC DNA]</scope>
    <source>
        <strain evidence="21">cv. St1</strain>
    </source>
</reference>
<evidence type="ECO:0000256" key="1">
    <source>
        <dbReference type="ARBA" id="ARBA00001974"/>
    </source>
</evidence>
<dbReference type="InterPro" id="IPR002346">
    <property type="entry name" value="Mopterin_DH_FAD-bd"/>
</dbReference>
<dbReference type="SMART" id="SM01092">
    <property type="entry name" value="CO_deh_flav_C"/>
    <property type="match status" value="1"/>
</dbReference>
<dbReference type="InterPro" id="IPR037165">
    <property type="entry name" value="AldOxase/xan_DH_Mopterin-bd_sf"/>
</dbReference>
<feature type="binding site" evidence="17">
    <location>
        <position position="1126"/>
    </location>
    <ligand>
        <name>Mo-molybdopterin</name>
        <dbReference type="ChEBI" id="CHEBI:71302"/>
    </ligand>
    <ligandPart>
        <name>Mo</name>
        <dbReference type="ChEBI" id="CHEBI:28685"/>
    </ligandPart>
</feature>
<dbReference type="Proteomes" id="UP000187406">
    <property type="component" value="Unassembled WGS sequence"/>
</dbReference>
<dbReference type="InterPro" id="IPR036884">
    <property type="entry name" value="2Fe-2S-bd_dom_sf"/>
</dbReference>
<dbReference type="GO" id="GO:0005506">
    <property type="term" value="F:iron ion binding"/>
    <property type="evidence" value="ECO:0007669"/>
    <property type="project" value="InterPro"/>
</dbReference>
<evidence type="ECO:0000256" key="17">
    <source>
        <dbReference type="PIRSR" id="PIRSR000127-3"/>
    </source>
</evidence>
<dbReference type="InterPro" id="IPR016167">
    <property type="entry name" value="FAD-bd_PCMH_sub1"/>
</dbReference>
<dbReference type="PIRSF" id="PIRSF000127">
    <property type="entry name" value="Xanthine_DH"/>
    <property type="match status" value="1"/>
</dbReference>
<dbReference type="Pfam" id="PF01315">
    <property type="entry name" value="Ald_Xan_dh_C"/>
    <property type="match status" value="1"/>
</dbReference>
<dbReference type="GO" id="GO:0051537">
    <property type="term" value="F:2 iron, 2 sulfur cluster binding"/>
    <property type="evidence" value="ECO:0007669"/>
    <property type="project" value="UniProtKB-KW"/>
</dbReference>
<evidence type="ECO:0000313" key="20">
    <source>
        <dbReference type="EMBL" id="GAV71583.1"/>
    </source>
</evidence>
<feature type="binding site" evidence="16">
    <location>
        <position position="373"/>
    </location>
    <ligand>
        <name>FAD</name>
        <dbReference type="ChEBI" id="CHEBI:57692"/>
    </ligand>
</feature>
<dbReference type="InterPro" id="IPR008274">
    <property type="entry name" value="AldOxase/xan_DH_MoCoBD1"/>
</dbReference>
<evidence type="ECO:0000256" key="6">
    <source>
        <dbReference type="ARBA" id="ARBA00022723"/>
    </source>
</evidence>
<dbReference type="InterPro" id="IPR036856">
    <property type="entry name" value="Ald_Oxase/Xan_DH_a/b_sf"/>
</dbReference>
<dbReference type="InterPro" id="IPR036318">
    <property type="entry name" value="FAD-bd_PCMH-like_sf"/>
</dbReference>
<evidence type="ECO:0000256" key="3">
    <source>
        <dbReference type="ARBA" id="ARBA00022505"/>
    </source>
</evidence>
<dbReference type="InterPro" id="IPR005107">
    <property type="entry name" value="CO_DH_flav_C"/>
</dbReference>
<dbReference type="PROSITE" id="PS51085">
    <property type="entry name" value="2FE2S_FER_2"/>
    <property type="match status" value="1"/>
</dbReference>
<keyword evidence="3 17" id="KW-0500">Molybdenum</keyword>
<dbReference type="STRING" id="3775.A0A1Q3BUZ1"/>
<dbReference type="InterPro" id="IPR036010">
    <property type="entry name" value="2Fe-2S_ferredoxin-like_sf"/>
</dbReference>
<keyword evidence="10 17" id="KW-0408">Iron</keyword>
<evidence type="ECO:0000256" key="8">
    <source>
        <dbReference type="ARBA" id="ARBA00022865"/>
    </source>
</evidence>
<feature type="binding site" evidence="17">
    <location>
        <position position="166"/>
    </location>
    <ligand>
        <name>[2Fe-2S] cluster</name>
        <dbReference type="ChEBI" id="CHEBI:190135"/>
        <label>2</label>
    </ligand>
</feature>
<comment type="cofactor">
    <cofactor evidence="14">
        <name>[2Fe-2S] cluster</name>
        <dbReference type="ChEBI" id="CHEBI:190135"/>
    </cofactor>
</comment>
<evidence type="ECO:0000256" key="14">
    <source>
        <dbReference type="ARBA" id="ARBA00034078"/>
    </source>
</evidence>
<comment type="cofactor">
    <cofactor evidence="17">
        <name>[2Fe-2S] cluster</name>
        <dbReference type="ChEBI" id="CHEBI:190135"/>
    </cofactor>
    <text evidence="17">Binds 2 [2Fe-2S] clusters.</text>
</comment>
<protein>
    <recommendedName>
        <fullName evidence="15">indole-3-acetaldehyde oxidase</fullName>
        <ecNumber evidence="15">1.2.3.7</ecNumber>
    </recommendedName>
</protein>
<accession>A0A1Q3BUZ1</accession>
<dbReference type="Gene3D" id="1.10.150.120">
    <property type="entry name" value="[2Fe-2S]-binding domain"/>
    <property type="match status" value="1"/>
</dbReference>
<dbReference type="Gene3D" id="3.30.390.50">
    <property type="entry name" value="CO dehydrogenase flavoprotein, C-terminal domain"/>
    <property type="match status" value="1"/>
</dbReference>
<comment type="similarity">
    <text evidence="2">Belongs to the xanthine dehydrogenase family.</text>
</comment>
<dbReference type="Pfam" id="PF00941">
    <property type="entry name" value="FAD_binding_5"/>
    <property type="match status" value="1"/>
</dbReference>
<organism evidence="20 21">
    <name type="scientific">Cephalotus follicularis</name>
    <name type="common">Albany pitcher plant</name>
    <dbReference type="NCBI Taxonomy" id="3775"/>
    <lineage>
        <taxon>Eukaryota</taxon>
        <taxon>Viridiplantae</taxon>
        <taxon>Streptophyta</taxon>
        <taxon>Embryophyta</taxon>
        <taxon>Tracheophyta</taxon>
        <taxon>Spermatophyta</taxon>
        <taxon>Magnoliopsida</taxon>
        <taxon>eudicotyledons</taxon>
        <taxon>Gunneridae</taxon>
        <taxon>Pentapetalae</taxon>
        <taxon>rosids</taxon>
        <taxon>fabids</taxon>
        <taxon>Oxalidales</taxon>
        <taxon>Cephalotaceae</taxon>
        <taxon>Cephalotus</taxon>
    </lineage>
</organism>
<keyword evidence="4" id="KW-0285">Flavoprotein</keyword>
<feature type="binding site" evidence="17">
    <location>
        <position position="49"/>
    </location>
    <ligand>
        <name>[2Fe-2S] cluster</name>
        <dbReference type="ChEBI" id="CHEBI:190135"/>
        <label>1</label>
    </ligand>
</feature>
<evidence type="ECO:0000256" key="11">
    <source>
        <dbReference type="ARBA" id="ARBA00023014"/>
    </source>
</evidence>
<dbReference type="SUPFAM" id="SSF56176">
    <property type="entry name" value="FAD-binding/transporter-associated domain-like"/>
    <property type="match status" value="1"/>
</dbReference>
<dbReference type="Pfam" id="PF01799">
    <property type="entry name" value="Fer2_2"/>
    <property type="match status" value="1"/>
</dbReference>
<dbReference type="PANTHER" id="PTHR11908">
    <property type="entry name" value="XANTHINE DEHYDROGENASE"/>
    <property type="match status" value="1"/>
</dbReference>
<keyword evidence="9" id="KW-0560">Oxidoreductase</keyword>
<dbReference type="OrthoDB" id="8300278at2759"/>
<evidence type="ECO:0000256" key="12">
    <source>
        <dbReference type="ARBA" id="ARBA00023027"/>
    </source>
</evidence>
<feature type="binding site" evidence="17">
    <location>
        <position position="808"/>
    </location>
    <ligand>
        <name>Mo-molybdopterin</name>
        <dbReference type="ChEBI" id="CHEBI:71302"/>
    </ligand>
    <ligandPart>
        <name>Mo</name>
        <dbReference type="ChEBI" id="CHEBI:28685"/>
    </ligandPart>
</feature>
<evidence type="ECO:0000259" key="19">
    <source>
        <dbReference type="PROSITE" id="PS51387"/>
    </source>
</evidence>
<keyword evidence="12" id="KW-0520">NAD</keyword>
<dbReference type="SUPFAM" id="SSF47741">
    <property type="entry name" value="CO dehydrogenase ISP C-domain like"/>
    <property type="match status" value="1"/>
</dbReference>
<evidence type="ECO:0000256" key="2">
    <source>
        <dbReference type="ARBA" id="ARBA00006849"/>
    </source>
</evidence>
<feature type="binding site" evidence="17">
    <location>
        <position position="952"/>
    </location>
    <ligand>
        <name>Mo-molybdopterin</name>
        <dbReference type="ChEBI" id="CHEBI:71302"/>
    </ligand>
    <ligandPart>
        <name>Mo</name>
        <dbReference type="ChEBI" id="CHEBI:28685"/>
    </ligandPart>
</feature>
<dbReference type="InterPro" id="IPR016208">
    <property type="entry name" value="Ald_Oxase/xanthine_DH-like"/>
</dbReference>
<dbReference type="SMART" id="SM01008">
    <property type="entry name" value="Ald_Xan_dh_C"/>
    <property type="match status" value="1"/>
</dbReference>
<evidence type="ECO:0000256" key="10">
    <source>
        <dbReference type="ARBA" id="ARBA00023004"/>
    </source>
</evidence>
<dbReference type="SUPFAM" id="SSF56003">
    <property type="entry name" value="Molybdenum cofactor-binding domain"/>
    <property type="match status" value="1"/>
</dbReference>
<keyword evidence="13" id="KW-0073">Auxin biosynthesis</keyword>
<dbReference type="FunFam" id="3.10.20.30:FF:000012">
    <property type="entry name" value="Xanthine dehydrogenase/oxidase"/>
    <property type="match status" value="1"/>
</dbReference>
<feature type="binding site" evidence="17">
    <location>
        <position position="122"/>
    </location>
    <ligand>
        <name>[2Fe-2S] cluster</name>
        <dbReference type="ChEBI" id="CHEBI:190135"/>
        <label>2</label>
    </ligand>
</feature>
<evidence type="ECO:0000256" key="13">
    <source>
        <dbReference type="ARBA" id="ARBA00023070"/>
    </source>
</evidence>